<feature type="domain" description="Peptidase S8/S53" evidence="7">
    <location>
        <begin position="224"/>
        <end position="514"/>
    </location>
</feature>
<reference evidence="8 9" key="1">
    <citation type="submission" date="2021-01" db="EMBL/GenBank/DDBJ databases">
        <title>Genomic Encyclopedia of Type Strains, Phase IV (KMG-IV): sequencing the most valuable type-strain genomes for metagenomic binning, comparative biology and taxonomic classification.</title>
        <authorList>
            <person name="Goeker M."/>
        </authorList>
    </citation>
    <scope>NUCLEOTIDE SEQUENCE [LARGE SCALE GENOMIC DNA]</scope>
    <source>
        <strain evidence="8 9">DSM 25890</strain>
    </source>
</reference>
<dbReference type="InterPro" id="IPR023828">
    <property type="entry name" value="Peptidase_S8_Ser-AS"/>
</dbReference>
<dbReference type="EMBL" id="JAFBEE010000002">
    <property type="protein sequence ID" value="MBM7613973.1"/>
    <property type="molecule type" value="Genomic_DNA"/>
</dbReference>
<feature type="chain" id="PRO_5045363064" evidence="6">
    <location>
        <begin position="29"/>
        <end position="641"/>
    </location>
</feature>
<gene>
    <name evidence="8" type="ORF">JOC73_000482</name>
</gene>
<keyword evidence="3 5" id="KW-0378">Hydrolase</keyword>
<evidence type="ECO:0000313" key="9">
    <source>
        <dbReference type="Proteomes" id="UP001314796"/>
    </source>
</evidence>
<dbReference type="PANTHER" id="PTHR43399">
    <property type="entry name" value="SUBTILISIN-RELATED"/>
    <property type="match status" value="1"/>
</dbReference>
<dbReference type="InterPro" id="IPR008979">
    <property type="entry name" value="Galactose-bd-like_sf"/>
</dbReference>
<keyword evidence="6" id="KW-0732">Signal</keyword>
<evidence type="ECO:0000259" key="7">
    <source>
        <dbReference type="Pfam" id="PF00082"/>
    </source>
</evidence>
<evidence type="ECO:0000313" key="8">
    <source>
        <dbReference type="EMBL" id="MBM7613973.1"/>
    </source>
</evidence>
<dbReference type="InterPro" id="IPR051048">
    <property type="entry name" value="Peptidase_S8/S53_subtilisin"/>
</dbReference>
<dbReference type="InterPro" id="IPR034058">
    <property type="entry name" value="TagA/B/C/D_pept_dom"/>
</dbReference>
<dbReference type="InterPro" id="IPR000209">
    <property type="entry name" value="Peptidase_S8/S53_dom"/>
</dbReference>
<feature type="active site" description="Charge relay system" evidence="5">
    <location>
        <position position="461"/>
    </location>
</feature>
<sequence length="641" mass="68526">MIKKSFSLLSVLLVVVLLVGSFSFANQAVEGAELEFVGLGAANSLKSVSSSGASLVYEDEMNNIPKGIRKKFEVHDGKTYILEFNGPITEDQKKELTAMKVVIGDYIPQYSFIVQADASVAEEVLQLDFIKGIKPFLAIYKIDPKLFEKGMSALAKANIEYFTANGKAENRHQSVKKKMDSILDLALSHEVVSITAEEEFQVFNQEADKIIKSDVLRNSTGLNGTGQIVAVCDTGLSRGKNDSSMHLDFQGRIKAIYALGRSTADDPHGHGTHVAGSVLGSGARSSGAHKGIAPGATLVFQSVLDSAGGLGGLPSNLNDLFAQAWNQGARIHTNSWGSDVAGAYTTSSRQVDEYVWNNDMTILIANGNAGPSTKTVGSPATAKNAISVGASENYRPSFGSLADNINQMASFSSRGYTKDGRVKPDVVAPGTYILSTRSELAGDSSFWANYNSYYAYMGGTSMATPVTAGAVALLRENFISVRGITPKPSLIKAALIASATDMGMGYPSPHQGWGRVNIDKATRVAYVNEGTGLATGQSANYTFNATAGKPLKFTLVWTDYPGSTTATNALVNDIDLIITAPDGTQYVGNDFSSPYNNNWDYKNNVENVFINSPQSGTYQIEINAYNVPQGPQKFSLAVINE</sequence>
<keyword evidence="2 5" id="KW-0645">Protease</keyword>
<dbReference type="PROSITE" id="PS00138">
    <property type="entry name" value="SUBTILASE_SER"/>
    <property type="match status" value="1"/>
</dbReference>
<dbReference type="CDD" id="cd04842">
    <property type="entry name" value="Peptidases_S8_Kp43_protease"/>
    <property type="match status" value="1"/>
</dbReference>
<dbReference type="SUPFAM" id="SSF52743">
    <property type="entry name" value="Subtilisin-like"/>
    <property type="match status" value="1"/>
</dbReference>
<evidence type="ECO:0000256" key="2">
    <source>
        <dbReference type="ARBA" id="ARBA00022670"/>
    </source>
</evidence>
<dbReference type="InterPro" id="IPR022398">
    <property type="entry name" value="Peptidase_S8_His-AS"/>
</dbReference>
<keyword evidence="9" id="KW-1185">Reference proteome</keyword>
<feature type="active site" description="Charge relay system" evidence="5">
    <location>
        <position position="233"/>
    </location>
</feature>
<feature type="active site" description="Charge relay system" evidence="5">
    <location>
        <position position="270"/>
    </location>
</feature>
<comment type="similarity">
    <text evidence="1 5">Belongs to the peptidase S8 family.</text>
</comment>
<keyword evidence="4 5" id="KW-0720">Serine protease</keyword>
<evidence type="ECO:0000256" key="1">
    <source>
        <dbReference type="ARBA" id="ARBA00011073"/>
    </source>
</evidence>
<protein>
    <submittedName>
        <fullName evidence="8">Subtilisin family serine protease</fullName>
    </submittedName>
</protein>
<evidence type="ECO:0000256" key="6">
    <source>
        <dbReference type="SAM" id="SignalP"/>
    </source>
</evidence>
<proteinExistence type="inferred from homology"/>
<evidence type="ECO:0000256" key="5">
    <source>
        <dbReference type="PROSITE-ProRule" id="PRU01240"/>
    </source>
</evidence>
<dbReference type="Pfam" id="PF00082">
    <property type="entry name" value="Peptidase_S8"/>
    <property type="match status" value="1"/>
</dbReference>
<dbReference type="RefSeq" id="WP_204400254.1">
    <property type="nucleotide sequence ID" value="NZ_JAFBEE010000002.1"/>
</dbReference>
<accession>A0ABS2NLZ6</accession>
<evidence type="ECO:0000256" key="3">
    <source>
        <dbReference type="ARBA" id="ARBA00022801"/>
    </source>
</evidence>
<dbReference type="GO" id="GO:0008233">
    <property type="term" value="F:peptidase activity"/>
    <property type="evidence" value="ECO:0007669"/>
    <property type="project" value="UniProtKB-KW"/>
</dbReference>
<name>A0ABS2NLZ6_9FIRM</name>
<feature type="signal peptide" evidence="6">
    <location>
        <begin position="1"/>
        <end position="28"/>
    </location>
</feature>
<dbReference type="PANTHER" id="PTHR43399:SF4">
    <property type="entry name" value="CELL WALL-ASSOCIATED PROTEASE"/>
    <property type="match status" value="1"/>
</dbReference>
<dbReference type="Gene3D" id="3.40.50.200">
    <property type="entry name" value="Peptidase S8/S53 domain"/>
    <property type="match status" value="1"/>
</dbReference>
<dbReference type="Proteomes" id="UP001314796">
    <property type="component" value="Unassembled WGS sequence"/>
</dbReference>
<evidence type="ECO:0000256" key="4">
    <source>
        <dbReference type="ARBA" id="ARBA00022825"/>
    </source>
</evidence>
<dbReference type="PROSITE" id="PS51892">
    <property type="entry name" value="SUBTILASE"/>
    <property type="match status" value="1"/>
</dbReference>
<dbReference type="InterPro" id="IPR036852">
    <property type="entry name" value="Peptidase_S8/S53_dom_sf"/>
</dbReference>
<organism evidence="8 9">
    <name type="scientific">Alkaliphilus hydrothermalis</name>
    <dbReference type="NCBI Taxonomy" id="1482730"/>
    <lineage>
        <taxon>Bacteria</taxon>
        <taxon>Bacillati</taxon>
        <taxon>Bacillota</taxon>
        <taxon>Clostridia</taxon>
        <taxon>Peptostreptococcales</taxon>
        <taxon>Natronincolaceae</taxon>
        <taxon>Alkaliphilus</taxon>
    </lineage>
</organism>
<dbReference type="GO" id="GO:0006508">
    <property type="term" value="P:proteolysis"/>
    <property type="evidence" value="ECO:0007669"/>
    <property type="project" value="UniProtKB-KW"/>
</dbReference>
<dbReference type="PRINTS" id="PR00723">
    <property type="entry name" value="SUBTILISIN"/>
</dbReference>
<dbReference type="SUPFAM" id="SSF49785">
    <property type="entry name" value="Galactose-binding domain-like"/>
    <property type="match status" value="1"/>
</dbReference>
<dbReference type="PROSITE" id="PS00137">
    <property type="entry name" value="SUBTILASE_HIS"/>
    <property type="match status" value="1"/>
</dbReference>
<dbReference type="InterPro" id="IPR015500">
    <property type="entry name" value="Peptidase_S8_subtilisin-rel"/>
</dbReference>
<dbReference type="Gene3D" id="2.60.120.380">
    <property type="match status" value="1"/>
</dbReference>
<comment type="caution">
    <text evidence="8">The sequence shown here is derived from an EMBL/GenBank/DDBJ whole genome shotgun (WGS) entry which is preliminary data.</text>
</comment>